<evidence type="ECO:0000313" key="7">
    <source>
        <dbReference type="EMBL" id="KZL51480.1"/>
    </source>
</evidence>
<comment type="caution">
    <text evidence="7">The sequence shown here is derived from an EMBL/GenBank/DDBJ whole genome shotgun (WGS) entry which is preliminary data.</text>
</comment>
<evidence type="ECO:0000313" key="8">
    <source>
        <dbReference type="Proteomes" id="UP000076555"/>
    </source>
</evidence>
<dbReference type="EC" id="2.7.13.3" evidence="2"/>
<evidence type="ECO:0000256" key="3">
    <source>
        <dbReference type="ARBA" id="ARBA00022679"/>
    </source>
</evidence>
<keyword evidence="4 7" id="KW-0418">Kinase</keyword>
<evidence type="ECO:0000259" key="6">
    <source>
        <dbReference type="PROSITE" id="PS50109"/>
    </source>
</evidence>
<dbReference type="InterPro" id="IPR003594">
    <property type="entry name" value="HATPase_dom"/>
</dbReference>
<dbReference type="AlphaFoldDB" id="A0A166KS19"/>
<dbReference type="PRINTS" id="PR00344">
    <property type="entry name" value="BCTRLSENSOR"/>
</dbReference>
<dbReference type="SUPFAM" id="SSF55874">
    <property type="entry name" value="ATPase domain of HSP90 chaperone/DNA topoisomerase II/histidine kinase"/>
    <property type="match status" value="1"/>
</dbReference>
<dbReference type="SMART" id="SM00387">
    <property type="entry name" value="HATPase_c"/>
    <property type="match status" value="1"/>
</dbReference>
<dbReference type="EMBL" id="LWAJ01000019">
    <property type="protein sequence ID" value="KZL51480.1"/>
    <property type="molecule type" value="Genomic_DNA"/>
</dbReference>
<dbReference type="PANTHER" id="PTHR42878">
    <property type="entry name" value="TWO-COMPONENT HISTIDINE KINASE"/>
    <property type="match status" value="1"/>
</dbReference>
<proteinExistence type="predicted"/>
<reference evidence="7 8" key="1">
    <citation type="submission" date="2016-04" db="EMBL/GenBank/DDBJ databases">
        <title>Draft Genome Assembly of the Bloom-forming Cyanobacterium Nodularia spumigena Strain CENA596 in Shrimp Production Ponds.</title>
        <authorList>
            <person name="Popin R.V."/>
            <person name="Rigonato J."/>
            <person name="Abreu V.A."/>
            <person name="Andreote A.P."/>
            <person name="Silveira S.B."/>
            <person name="Odebrecht C."/>
            <person name="Fiore M.F."/>
        </authorList>
    </citation>
    <scope>NUCLEOTIDE SEQUENCE [LARGE SCALE GENOMIC DNA]</scope>
    <source>
        <strain evidence="7 8">CENA596</strain>
    </source>
</reference>
<evidence type="ECO:0000256" key="5">
    <source>
        <dbReference type="ARBA" id="ARBA00023012"/>
    </source>
</evidence>
<evidence type="ECO:0000256" key="2">
    <source>
        <dbReference type="ARBA" id="ARBA00012438"/>
    </source>
</evidence>
<feature type="domain" description="Histidine kinase" evidence="6">
    <location>
        <begin position="1"/>
        <end position="88"/>
    </location>
</feature>
<dbReference type="GO" id="GO:0030295">
    <property type="term" value="F:protein kinase activator activity"/>
    <property type="evidence" value="ECO:0007669"/>
    <property type="project" value="TreeGrafter"/>
</dbReference>
<name>A0A166KS19_NODSP</name>
<evidence type="ECO:0000256" key="1">
    <source>
        <dbReference type="ARBA" id="ARBA00000085"/>
    </source>
</evidence>
<keyword evidence="5" id="KW-0902">Two-component regulatory system</keyword>
<dbReference type="Gene3D" id="3.30.565.10">
    <property type="entry name" value="Histidine kinase-like ATPase, C-terminal domain"/>
    <property type="match status" value="1"/>
</dbReference>
<dbReference type="Pfam" id="PF02518">
    <property type="entry name" value="HATPase_c"/>
    <property type="match status" value="1"/>
</dbReference>
<protein>
    <recommendedName>
        <fullName evidence="2">histidine kinase</fullName>
        <ecNumber evidence="2">2.7.13.3</ecNumber>
    </recommendedName>
</protein>
<dbReference type="InterPro" id="IPR005467">
    <property type="entry name" value="His_kinase_dom"/>
</dbReference>
<dbReference type="PROSITE" id="PS50109">
    <property type="entry name" value="HIS_KIN"/>
    <property type="match status" value="1"/>
</dbReference>
<comment type="catalytic activity">
    <reaction evidence="1">
        <text>ATP + protein L-histidine = ADP + protein N-phospho-L-histidine.</text>
        <dbReference type="EC" id="2.7.13.3"/>
    </reaction>
</comment>
<accession>A0A166KS19</accession>
<dbReference type="InterPro" id="IPR036890">
    <property type="entry name" value="HATPase_C_sf"/>
</dbReference>
<dbReference type="GO" id="GO:0007234">
    <property type="term" value="P:osmosensory signaling via phosphorelay pathway"/>
    <property type="evidence" value="ECO:0007669"/>
    <property type="project" value="TreeGrafter"/>
</dbReference>
<dbReference type="GO" id="GO:0004673">
    <property type="term" value="F:protein histidine kinase activity"/>
    <property type="evidence" value="ECO:0007669"/>
    <property type="project" value="UniProtKB-EC"/>
</dbReference>
<organism evidence="7 8">
    <name type="scientific">Nodularia spumigena CENA596</name>
    <dbReference type="NCBI Taxonomy" id="1819295"/>
    <lineage>
        <taxon>Bacteria</taxon>
        <taxon>Bacillati</taxon>
        <taxon>Cyanobacteriota</taxon>
        <taxon>Cyanophyceae</taxon>
        <taxon>Nostocales</taxon>
        <taxon>Nodulariaceae</taxon>
        <taxon>Nodularia</taxon>
    </lineage>
</organism>
<dbReference type="Proteomes" id="UP000076555">
    <property type="component" value="Unassembled WGS sequence"/>
</dbReference>
<dbReference type="GO" id="GO:0000156">
    <property type="term" value="F:phosphorelay response regulator activity"/>
    <property type="evidence" value="ECO:0007669"/>
    <property type="project" value="TreeGrafter"/>
</dbReference>
<dbReference type="InterPro" id="IPR004358">
    <property type="entry name" value="Sig_transdc_His_kin-like_C"/>
</dbReference>
<gene>
    <name evidence="7" type="ORF">A2T98_02035</name>
</gene>
<evidence type="ECO:0000256" key="4">
    <source>
        <dbReference type="ARBA" id="ARBA00022777"/>
    </source>
</evidence>
<dbReference type="InterPro" id="IPR050351">
    <property type="entry name" value="BphY/WalK/GraS-like"/>
</dbReference>
<sequence length="90" mass="9994">MHSQSDGVAIESEICQITVEDNGIGFAQKYVDRIFHIFQRLHGRQEYQGTGMGLAICRKIAERHHGNITVQSTPGQGAKFMVKLPINGNL</sequence>
<dbReference type="PANTHER" id="PTHR42878:SF15">
    <property type="entry name" value="BACTERIOPHYTOCHROME"/>
    <property type="match status" value="1"/>
</dbReference>
<keyword evidence="3" id="KW-0808">Transferase</keyword>